<dbReference type="AlphaFoldDB" id="A0AA88E1X7"/>
<organism evidence="2 3">
    <name type="scientific">Ficus carica</name>
    <name type="common">Common fig</name>
    <dbReference type="NCBI Taxonomy" id="3494"/>
    <lineage>
        <taxon>Eukaryota</taxon>
        <taxon>Viridiplantae</taxon>
        <taxon>Streptophyta</taxon>
        <taxon>Embryophyta</taxon>
        <taxon>Tracheophyta</taxon>
        <taxon>Spermatophyta</taxon>
        <taxon>Magnoliopsida</taxon>
        <taxon>eudicotyledons</taxon>
        <taxon>Gunneridae</taxon>
        <taxon>Pentapetalae</taxon>
        <taxon>rosids</taxon>
        <taxon>fabids</taxon>
        <taxon>Rosales</taxon>
        <taxon>Moraceae</taxon>
        <taxon>Ficeae</taxon>
        <taxon>Ficus</taxon>
    </lineage>
</organism>
<evidence type="ECO:0000313" key="3">
    <source>
        <dbReference type="Proteomes" id="UP001187192"/>
    </source>
</evidence>
<keyword evidence="3" id="KW-1185">Reference proteome</keyword>
<protein>
    <submittedName>
        <fullName evidence="2">Uncharacterized protein</fullName>
    </submittedName>
</protein>
<name>A0AA88E1X7_FICCA</name>
<dbReference type="Proteomes" id="UP001187192">
    <property type="component" value="Unassembled WGS sequence"/>
</dbReference>
<sequence length="69" mass="7267">MVGKAPAGAGSGAPRHVGQTEWSTRKMASRWGPLGRVAILTGQEGERTLAHVILRHKTRHVGALTPACS</sequence>
<accession>A0AA88E1X7</accession>
<feature type="compositionally biased region" description="Low complexity" evidence="1">
    <location>
        <begin position="1"/>
        <end position="14"/>
    </location>
</feature>
<reference evidence="2" key="1">
    <citation type="submission" date="2023-07" db="EMBL/GenBank/DDBJ databases">
        <title>draft genome sequence of fig (Ficus carica).</title>
        <authorList>
            <person name="Takahashi T."/>
            <person name="Nishimura K."/>
        </authorList>
    </citation>
    <scope>NUCLEOTIDE SEQUENCE</scope>
</reference>
<proteinExistence type="predicted"/>
<feature type="region of interest" description="Disordered" evidence="1">
    <location>
        <begin position="1"/>
        <end position="27"/>
    </location>
</feature>
<dbReference type="EMBL" id="BTGU01000339">
    <property type="protein sequence ID" value="GMN66567.1"/>
    <property type="molecule type" value="Genomic_DNA"/>
</dbReference>
<gene>
    <name evidence="2" type="ORF">TIFTF001_035634</name>
</gene>
<comment type="caution">
    <text evidence="2">The sequence shown here is derived from an EMBL/GenBank/DDBJ whole genome shotgun (WGS) entry which is preliminary data.</text>
</comment>
<evidence type="ECO:0000256" key="1">
    <source>
        <dbReference type="SAM" id="MobiDB-lite"/>
    </source>
</evidence>
<evidence type="ECO:0000313" key="2">
    <source>
        <dbReference type="EMBL" id="GMN66567.1"/>
    </source>
</evidence>